<proteinExistence type="predicted"/>
<gene>
    <name evidence="1" type="ORF">PHYPA_001852</name>
</gene>
<dbReference type="InParanoid" id="A9T4I0"/>
<dbReference type="Gramene" id="Pp3c1_40080V3.1">
    <property type="protein sequence ID" value="PAC:32966597.CDS.1"/>
    <property type="gene ID" value="Pp3c1_40080"/>
</dbReference>
<sequence length="113" mass="12777">MPLCQFAWMTERSLSIEEAETFMTRILSLSCKDRHSGWSEGRPELLASAGVSPVSIVSKSYYARRLAVVESSNWLKRLLERSRIPYQAFPRSSTVACIRKLLIQTVIQVLGSV</sequence>
<dbReference type="EMBL" id="ABEU02000001">
    <property type="protein sequence ID" value="PNR63426.1"/>
    <property type="molecule type" value="Genomic_DNA"/>
</dbReference>
<evidence type="ECO:0000313" key="2">
    <source>
        <dbReference type="EnsemblPlants" id="PAC:32966597.CDS.1"/>
    </source>
</evidence>
<dbReference type="HOGENOM" id="CLU_2137748_0_0_1"/>
<dbReference type="EnsemblPlants" id="Pp3c1_40080V3.2">
    <property type="protein sequence ID" value="PAC:32966598.CDS.1"/>
    <property type="gene ID" value="Pp3c1_40080"/>
</dbReference>
<organism evidence="1">
    <name type="scientific">Physcomitrium patens</name>
    <name type="common">Spreading-leaved earth moss</name>
    <name type="synonym">Physcomitrella patens</name>
    <dbReference type="NCBI Taxonomy" id="3218"/>
    <lineage>
        <taxon>Eukaryota</taxon>
        <taxon>Viridiplantae</taxon>
        <taxon>Streptophyta</taxon>
        <taxon>Embryophyta</taxon>
        <taxon>Bryophyta</taxon>
        <taxon>Bryophytina</taxon>
        <taxon>Bryopsida</taxon>
        <taxon>Funariidae</taxon>
        <taxon>Funariales</taxon>
        <taxon>Funariaceae</taxon>
        <taxon>Physcomitrium</taxon>
    </lineage>
</organism>
<evidence type="ECO:0000313" key="3">
    <source>
        <dbReference type="Proteomes" id="UP000006727"/>
    </source>
</evidence>
<dbReference type="AlphaFoldDB" id="A9T4I0"/>
<keyword evidence="3" id="KW-1185">Reference proteome</keyword>
<reference evidence="1 3" key="2">
    <citation type="journal article" date="2018" name="Plant J.">
        <title>The Physcomitrella patens chromosome-scale assembly reveals moss genome structure and evolution.</title>
        <authorList>
            <person name="Lang D."/>
            <person name="Ullrich K.K."/>
            <person name="Murat F."/>
            <person name="Fuchs J."/>
            <person name="Jenkins J."/>
            <person name="Haas F.B."/>
            <person name="Piednoel M."/>
            <person name="Gundlach H."/>
            <person name="Van Bel M."/>
            <person name="Meyberg R."/>
            <person name="Vives C."/>
            <person name="Morata J."/>
            <person name="Symeonidi A."/>
            <person name="Hiss M."/>
            <person name="Muchero W."/>
            <person name="Kamisugi Y."/>
            <person name="Saleh O."/>
            <person name="Blanc G."/>
            <person name="Decker E.L."/>
            <person name="van Gessel N."/>
            <person name="Grimwood J."/>
            <person name="Hayes R.D."/>
            <person name="Graham S.W."/>
            <person name="Gunter L.E."/>
            <person name="McDaniel S.F."/>
            <person name="Hoernstein S.N.W."/>
            <person name="Larsson A."/>
            <person name="Li F.W."/>
            <person name="Perroud P.F."/>
            <person name="Phillips J."/>
            <person name="Ranjan P."/>
            <person name="Rokshar D.S."/>
            <person name="Rothfels C.J."/>
            <person name="Schneider L."/>
            <person name="Shu S."/>
            <person name="Stevenson D.W."/>
            <person name="Thummler F."/>
            <person name="Tillich M."/>
            <person name="Villarreal Aguilar J.C."/>
            <person name="Widiez T."/>
            <person name="Wong G.K."/>
            <person name="Wymore A."/>
            <person name="Zhang Y."/>
            <person name="Zimmer A.D."/>
            <person name="Quatrano R.S."/>
            <person name="Mayer K.F.X."/>
            <person name="Goodstein D."/>
            <person name="Casacuberta J.M."/>
            <person name="Vandepoele K."/>
            <person name="Reski R."/>
            <person name="Cuming A.C."/>
            <person name="Tuskan G.A."/>
            <person name="Maumus F."/>
            <person name="Salse J."/>
            <person name="Schmutz J."/>
            <person name="Rensing S.A."/>
        </authorList>
    </citation>
    <scope>NUCLEOTIDE SEQUENCE [LARGE SCALE GENOMIC DNA]</scope>
    <source>
        <strain evidence="2 3">cv. Gransden 2004</strain>
    </source>
</reference>
<reference evidence="1 3" key="1">
    <citation type="journal article" date="2008" name="Science">
        <title>The Physcomitrella genome reveals evolutionary insights into the conquest of land by plants.</title>
        <authorList>
            <person name="Rensing S."/>
            <person name="Lang D."/>
            <person name="Zimmer A."/>
            <person name="Terry A."/>
            <person name="Salamov A."/>
            <person name="Shapiro H."/>
            <person name="Nishiyama T."/>
            <person name="Perroud P.-F."/>
            <person name="Lindquist E."/>
            <person name="Kamisugi Y."/>
            <person name="Tanahashi T."/>
            <person name="Sakakibara K."/>
            <person name="Fujita T."/>
            <person name="Oishi K."/>
            <person name="Shin-I T."/>
            <person name="Kuroki Y."/>
            <person name="Toyoda A."/>
            <person name="Suzuki Y."/>
            <person name="Hashimoto A."/>
            <person name="Yamaguchi K."/>
            <person name="Sugano A."/>
            <person name="Kohara Y."/>
            <person name="Fujiyama A."/>
            <person name="Anterola A."/>
            <person name="Aoki S."/>
            <person name="Ashton N."/>
            <person name="Barbazuk W.B."/>
            <person name="Barker E."/>
            <person name="Bennetzen J."/>
            <person name="Bezanilla M."/>
            <person name="Blankenship R."/>
            <person name="Cho S.H."/>
            <person name="Dutcher S."/>
            <person name="Estelle M."/>
            <person name="Fawcett J.A."/>
            <person name="Gundlach H."/>
            <person name="Hanada K."/>
            <person name="Heyl A."/>
            <person name="Hicks K.A."/>
            <person name="Hugh J."/>
            <person name="Lohr M."/>
            <person name="Mayer K."/>
            <person name="Melkozernov A."/>
            <person name="Murata T."/>
            <person name="Nelson D."/>
            <person name="Pils B."/>
            <person name="Prigge M."/>
            <person name="Reiss B."/>
            <person name="Renner T."/>
            <person name="Rombauts S."/>
            <person name="Rushton P."/>
            <person name="Sanderfoot A."/>
            <person name="Schween G."/>
            <person name="Shiu S.-H."/>
            <person name="Stueber K."/>
            <person name="Theodoulou F.L."/>
            <person name="Tu H."/>
            <person name="Van de Peer Y."/>
            <person name="Verrier P.J."/>
            <person name="Waters E."/>
            <person name="Wood A."/>
            <person name="Yang L."/>
            <person name="Cove D."/>
            <person name="Cuming A."/>
            <person name="Hasebe M."/>
            <person name="Lucas S."/>
            <person name="Mishler D.B."/>
            <person name="Reski R."/>
            <person name="Grigoriev I."/>
            <person name="Quatrano R.S."/>
            <person name="Boore J.L."/>
        </authorList>
    </citation>
    <scope>NUCLEOTIDE SEQUENCE [LARGE SCALE GENOMIC DNA]</scope>
    <source>
        <strain evidence="2 3">cv. Gransden 2004</strain>
    </source>
</reference>
<reference evidence="2" key="3">
    <citation type="submission" date="2020-12" db="UniProtKB">
        <authorList>
            <consortium name="EnsemblPlants"/>
        </authorList>
    </citation>
    <scope>IDENTIFICATION</scope>
</reference>
<dbReference type="PaxDb" id="3218-PP1S163_99V6.1"/>
<dbReference type="Proteomes" id="UP000006727">
    <property type="component" value="Chromosome 1"/>
</dbReference>
<protein>
    <submittedName>
        <fullName evidence="1 2">Uncharacterized protein</fullName>
    </submittedName>
</protein>
<name>A9T4I0_PHYPA</name>
<dbReference type="Gramene" id="Pp3c1_40080V3.2">
    <property type="protein sequence ID" value="PAC:32966598.CDS.1"/>
    <property type="gene ID" value="Pp3c1_40080"/>
</dbReference>
<evidence type="ECO:0000313" key="1">
    <source>
        <dbReference type="EMBL" id="PNR63426.1"/>
    </source>
</evidence>
<accession>A9T4I0</accession>
<dbReference type="EnsemblPlants" id="Pp3c1_40080V3.1">
    <property type="protein sequence ID" value="PAC:32966597.CDS.1"/>
    <property type="gene ID" value="Pp3c1_40080"/>
</dbReference>